<evidence type="ECO:0000313" key="2">
    <source>
        <dbReference type="EMBL" id="BDZ42230.1"/>
    </source>
</evidence>
<dbReference type="EMBL" id="AP027729">
    <property type="protein sequence ID" value="BDZ42230.1"/>
    <property type="molecule type" value="Genomic_DNA"/>
</dbReference>
<evidence type="ECO:0000256" key="1">
    <source>
        <dbReference type="SAM" id="MobiDB-lite"/>
    </source>
</evidence>
<name>A0ABN6XBW7_9CELL</name>
<protein>
    <recommendedName>
        <fullName evidence="4">DUF2993 domain-containing protein</fullName>
    </recommendedName>
</protein>
<dbReference type="Proteomes" id="UP001321475">
    <property type="component" value="Chromosome"/>
</dbReference>
<proteinExistence type="predicted"/>
<accession>A0ABN6XBW7</accession>
<evidence type="ECO:0008006" key="4">
    <source>
        <dbReference type="Google" id="ProtNLM"/>
    </source>
</evidence>
<feature type="region of interest" description="Disordered" evidence="1">
    <location>
        <begin position="1"/>
        <end position="31"/>
    </location>
</feature>
<feature type="compositionally biased region" description="Low complexity" evidence="1">
    <location>
        <begin position="1"/>
        <end position="11"/>
    </location>
</feature>
<gene>
    <name evidence="2" type="ORF">GCM10025865_15290</name>
</gene>
<reference evidence="3" key="1">
    <citation type="journal article" date="2019" name="Int. J. Syst. Evol. Microbiol.">
        <title>The Global Catalogue of Microorganisms (GCM) 10K type strain sequencing project: providing services to taxonomists for standard genome sequencing and annotation.</title>
        <authorList>
            <consortium name="The Broad Institute Genomics Platform"/>
            <consortium name="The Broad Institute Genome Sequencing Center for Infectious Disease"/>
            <person name="Wu L."/>
            <person name="Ma J."/>
        </authorList>
    </citation>
    <scope>NUCLEOTIDE SEQUENCE [LARGE SCALE GENOMIC DNA]</scope>
    <source>
        <strain evidence="3">NBRC 108565</strain>
    </source>
</reference>
<dbReference type="RefSeq" id="WP_286219230.1">
    <property type="nucleotide sequence ID" value="NZ_AP027729.1"/>
</dbReference>
<keyword evidence="3" id="KW-1185">Reference proteome</keyword>
<evidence type="ECO:0000313" key="3">
    <source>
        <dbReference type="Proteomes" id="UP001321475"/>
    </source>
</evidence>
<organism evidence="2 3">
    <name type="scientific">Paraoerskovia sediminicola</name>
    <dbReference type="NCBI Taxonomy" id="1138587"/>
    <lineage>
        <taxon>Bacteria</taxon>
        <taxon>Bacillati</taxon>
        <taxon>Actinomycetota</taxon>
        <taxon>Actinomycetes</taxon>
        <taxon>Micrococcales</taxon>
        <taxon>Cellulomonadaceae</taxon>
        <taxon>Paraoerskovia</taxon>
    </lineage>
</organism>
<sequence length="189" mass="18471">MSSIDLALASGSGSGTGSDEGSDDGASGADASDTVTIEDVTFEANSVATSAPYLTQDGTASGLLPTATLTTLVGRAADMDLTIAPEGDTLVLGGAGSGVLSELGIVVAPGVDDGTLVVDVTELRLGGLSITPDDLPGFLADAVTEQVDGLEVPLDLPEGIELSGVEVVDEGVRVDLTGTDVPIGALAGS</sequence>